<accession>A0A975T010</accession>
<dbReference type="AlphaFoldDB" id="A0A975T010"/>
<dbReference type="KEGG" id="nps:KRR39_03995"/>
<dbReference type="CDD" id="cd15482">
    <property type="entry name" value="Sialidase_non-viral"/>
    <property type="match status" value="1"/>
</dbReference>
<sequence length="367" mass="40021">MARTVLMIGTRKGLWIANSDGDDRRTWKVEGPDELRSEVHAVALDTANTAGREQPRLFMASKHWHWGPQVLHSDDLGATWEKGVDGAIKFPEDTGRTLESVWAIAPSPCDPDVVWAGTEPSALFKSTDGGASFTMVRALWDHPHREQWGAGFGGQAIHTVLPHPTDPQQVTVAMSTGGVYRTFDGGESWAPANQGIRAIFLPEDAQFPEFGQCVHKVARDPQNPDRLYLQNHGGVYRSDDGADAWTSIADGLPSDFGFPVVAHPHRPGTVWVFPLEGADGRFPVEGACSVWRSRDSGDTWEPLRSGLPDAFFSGVMRDAMCVDDAAETGVYFGSRDGTVFGSDDEGDTWRPVAEHLPDVLCVRAAVC</sequence>
<evidence type="ECO:0000313" key="2">
    <source>
        <dbReference type="Proteomes" id="UP000683575"/>
    </source>
</evidence>
<reference evidence="1" key="1">
    <citation type="submission" date="2021-06" db="EMBL/GenBank/DDBJ databases">
        <title>Complete genome sequence of Nocardioides sp. G188.</title>
        <authorList>
            <person name="Im W.-T."/>
        </authorList>
    </citation>
    <scope>NUCLEOTIDE SEQUENCE</scope>
    <source>
        <strain evidence="1">G188</strain>
    </source>
</reference>
<dbReference type="EMBL" id="CP077062">
    <property type="protein sequence ID" value="QWZ09001.1"/>
    <property type="molecule type" value="Genomic_DNA"/>
</dbReference>
<dbReference type="RefSeq" id="WP_216940847.1">
    <property type="nucleotide sequence ID" value="NZ_CP077062.1"/>
</dbReference>
<dbReference type="Proteomes" id="UP000683575">
    <property type="component" value="Chromosome"/>
</dbReference>
<dbReference type="PANTHER" id="PTHR43739:SF5">
    <property type="entry name" value="EXO-ALPHA-SIALIDASE"/>
    <property type="match status" value="1"/>
</dbReference>
<gene>
    <name evidence="1" type="ORF">KRR39_03995</name>
</gene>
<dbReference type="InterPro" id="IPR052025">
    <property type="entry name" value="Xyloglucanase_GH74"/>
</dbReference>
<organism evidence="1 2">
    <name type="scientific">Nocardioides panacis</name>
    <dbReference type="NCBI Taxonomy" id="2849501"/>
    <lineage>
        <taxon>Bacteria</taxon>
        <taxon>Bacillati</taxon>
        <taxon>Actinomycetota</taxon>
        <taxon>Actinomycetes</taxon>
        <taxon>Propionibacteriales</taxon>
        <taxon>Nocardioidaceae</taxon>
        <taxon>Nocardioides</taxon>
    </lineage>
</organism>
<proteinExistence type="predicted"/>
<evidence type="ECO:0000313" key="1">
    <source>
        <dbReference type="EMBL" id="QWZ09001.1"/>
    </source>
</evidence>
<keyword evidence="2" id="KW-1185">Reference proteome</keyword>
<dbReference type="GO" id="GO:0010411">
    <property type="term" value="P:xyloglucan metabolic process"/>
    <property type="evidence" value="ECO:0007669"/>
    <property type="project" value="TreeGrafter"/>
</dbReference>
<protein>
    <submittedName>
        <fullName evidence="1">Exo-alpha-sialidase</fullName>
    </submittedName>
</protein>
<name>A0A975T010_9ACTN</name>
<dbReference type="PANTHER" id="PTHR43739">
    <property type="entry name" value="XYLOGLUCANASE (EUROFUNG)"/>
    <property type="match status" value="1"/>
</dbReference>